<feature type="region of interest" description="Disordered" evidence="5">
    <location>
        <begin position="150"/>
        <end position="181"/>
    </location>
</feature>
<dbReference type="OrthoDB" id="9805017at2"/>
<dbReference type="Proteomes" id="UP000199440">
    <property type="component" value="Unassembled WGS sequence"/>
</dbReference>
<evidence type="ECO:0000256" key="4">
    <source>
        <dbReference type="ARBA" id="ARBA00022837"/>
    </source>
</evidence>
<keyword evidence="4" id="KW-0106">Calcium</keyword>
<dbReference type="AlphaFoldDB" id="A0A1G9XPD5"/>
<dbReference type="InterPro" id="IPR018247">
    <property type="entry name" value="EF_Hand_1_Ca_BS"/>
</dbReference>
<dbReference type="InterPro" id="IPR053180">
    <property type="entry name" value="Ca-binding_acidic-repeat"/>
</dbReference>
<dbReference type="PANTHER" id="PTHR37467:SF1">
    <property type="entry name" value="EXPORTED CALCIUM-BINDING GLYCOPROTEIN"/>
    <property type="match status" value="1"/>
</dbReference>
<sequence>ATQLFNALGGSPHPGGSWAPALAGAGTYTYTMTQDPCSVSSKVVVTEETRPDAGSNATLEICAGATITQTELLTLLGTKNTSGIWNPNPEDAGPGSYTYTVTGGQCPDASSTITVTVSTVDTDGDGIIDCEELTDGTDPLDDCDSIGGTPLPTSNCDSDELTEKEESIIGTDPTNPDTDGDGVIDGHEVTDSTNPLDICDFLLESQTVTPSNAWYLSDCDEDMLSNQKEIELATDPTNPDTDGDTIKDGQEVTDGTDPLDPCDSIGGTPPTGSSCQVYVELDLVQPGDIEHGNLKIININLFPNNNVQVYNRWGVVVWETKRYDNRSNAFDGTSKGRLTVMANQKLPSGVYFYEIKYLSKGQEKLLSGYLYLIR</sequence>
<dbReference type="PANTHER" id="PTHR37467">
    <property type="entry name" value="EXPORTED CALCIUM-BINDING GLYCOPROTEIN-RELATED"/>
    <property type="match status" value="1"/>
</dbReference>
<evidence type="ECO:0000256" key="1">
    <source>
        <dbReference type="ARBA" id="ARBA00004613"/>
    </source>
</evidence>
<evidence type="ECO:0000313" key="6">
    <source>
        <dbReference type="EMBL" id="SDM98657.1"/>
    </source>
</evidence>
<gene>
    <name evidence="6" type="ORF">SAMN04488514_118100</name>
</gene>
<keyword evidence="7" id="KW-1185">Reference proteome</keyword>
<accession>A0A1G9XPD5</accession>
<comment type="subcellular location">
    <subcellularLocation>
        <location evidence="1">Secreted</location>
    </subcellularLocation>
</comment>
<keyword evidence="3" id="KW-0732">Signal</keyword>
<dbReference type="STRING" id="192904.SAMN04488514_118100"/>
<dbReference type="EMBL" id="FNGV01000018">
    <property type="protein sequence ID" value="SDM98657.1"/>
    <property type="molecule type" value="Genomic_DNA"/>
</dbReference>
<dbReference type="PROSITE" id="PS00018">
    <property type="entry name" value="EF_HAND_1"/>
    <property type="match status" value="2"/>
</dbReference>
<dbReference type="Pfam" id="PF13585">
    <property type="entry name" value="CHU_C"/>
    <property type="match status" value="1"/>
</dbReference>
<evidence type="ECO:0000256" key="3">
    <source>
        <dbReference type="ARBA" id="ARBA00022729"/>
    </source>
</evidence>
<organism evidence="6 7">
    <name type="scientific">Kriegella aquimaris</name>
    <dbReference type="NCBI Taxonomy" id="192904"/>
    <lineage>
        <taxon>Bacteria</taxon>
        <taxon>Pseudomonadati</taxon>
        <taxon>Bacteroidota</taxon>
        <taxon>Flavobacteriia</taxon>
        <taxon>Flavobacteriales</taxon>
        <taxon>Flavobacteriaceae</taxon>
        <taxon>Kriegella</taxon>
    </lineage>
</organism>
<dbReference type="Pfam" id="PF18884">
    <property type="entry name" value="TSP3_bac"/>
    <property type="match status" value="4"/>
</dbReference>
<dbReference type="InterPro" id="IPR059100">
    <property type="entry name" value="TSP3_bac"/>
</dbReference>
<protein>
    <submittedName>
        <fullName evidence="6">C-terminal domain of CHU protein family protein</fullName>
    </submittedName>
</protein>
<evidence type="ECO:0000256" key="5">
    <source>
        <dbReference type="SAM" id="MobiDB-lite"/>
    </source>
</evidence>
<keyword evidence="2" id="KW-0964">Secreted</keyword>
<evidence type="ECO:0000313" key="7">
    <source>
        <dbReference type="Proteomes" id="UP000199440"/>
    </source>
</evidence>
<evidence type="ECO:0000256" key="2">
    <source>
        <dbReference type="ARBA" id="ARBA00022525"/>
    </source>
</evidence>
<reference evidence="7" key="1">
    <citation type="submission" date="2016-10" db="EMBL/GenBank/DDBJ databases">
        <authorList>
            <person name="Varghese N."/>
            <person name="Submissions S."/>
        </authorList>
    </citation>
    <scope>NUCLEOTIDE SEQUENCE [LARGE SCALE GENOMIC DNA]</scope>
    <source>
        <strain evidence="7">DSM 19886</strain>
    </source>
</reference>
<name>A0A1G9XPD5_9FLAO</name>
<feature type="non-terminal residue" evidence="6">
    <location>
        <position position="1"/>
    </location>
</feature>
<dbReference type="RefSeq" id="WP_143017673.1">
    <property type="nucleotide sequence ID" value="NZ_FNGV01000018.1"/>
</dbReference>
<proteinExistence type="predicted"/>